<dbReference type="InterPro" id="IPR050266">
    <property type="entry name" value="AB_hydrolase_sf"/>
</dbReference>
<comment type="caution">
    <text evidence="3">The sequence shown here is derived from an EMBL/GenBank/DDBJ whole genome shotgun (WGS) entry which is preliminary data.</text>
</comment>
<dbReference type="EMBL" id="JBHTMB010000287">
    <property type="protein sequence ID" value="MFD1237357.1"/>
    <property type="molecule type" value="Genomic_DNA"/>
</dbReference>
<dbReference type="PANTHER" id="PTHR43798">
    <property type="entry name" value="MONOACYLGLYCEROL LIPASE"/>
    <property type="match status" value="1"/>
</dbReference>
<evidence type="ECO:0000259" key="2">
    <source>
        <dbReference type="Pfam" id="PF00561"/>
    </source>
</evidence>
<dbReference type="InterPro" id="IPR029058">
    <property type="entry name" value="AB_hydrolase_fold"/>
</dbReference>
<evidence type="ECO:0000313" key="4">
    <source>
        <dbReference type="Proteomes" id="UP001597182"/>
    </source>
</evidence>
<sequence>MTQTVVAPSEEGTSRYAQAGPHRLHYHEAGQGAAVVMLHGGGPGATAWSNFGGNIGPFAQQHRTLLVDMLGFGGSDSVVFDSEPATTVRARALRDLLDTLGIEKASFVGNSMGASTAMAFAVDHPERTERLVLVGAAGKTRTVIAPQPTDGHRRLAEAGADPSVTTMRALVDTMLFDPGLMSAAALESRVRAARNPAHRDAAARSTAPWRDQTDEFARIAARTLIVWGREDRVNPLEIGLLLLRDIPDSRLHVFRDCGHWAQIEHETEFNRVALEFLAAA</sequence>
<dbReference type="InterPro" id="IPR000073">
    <property type="entry name" value="AB_hydrolase_1"/>
</dbReference>
<dbReference type="RefSeq" id="WP_300013720.1">
    <property type="nucleotide sequence ID" value="NZ_JBHTMB010000287.1"/>
</dbReference>
<accession>A0ABW3VQ21</accession>
<organism evidence="3 4">
    <name type="scientific">Pseudonocardia benzenivorans</name>
    <dbReference type="NCBI Taxonomy" id="228005"/>
    <lineage>
        <taxon>Bacteria</taxon>
        <taxon>Bacillati</taxon>
        <taxon>Actinomycetota</taxon>
        <taxon>Actinomycetes</taxon>
        <taxon>Pseudonocardiales</taxon>
        <taxon>Pseudonocardiaceae</taxon>
        <taxon>Pseudonocardia</taxon>
    </lineage>
</organism>
<evidence type="ECO:0000313" key="3">
    <source>
        <dbReference type="EMBL" id="MFD1237357.1"/>
    </source>
</evidence>
<dbReference type="PRINTS" id="PR00111">
    <property type="entry name" value="ABHYDROLASE"/>
</dbReference>
<feature type="domain" description="AB hydrolase-1" evidence="2">
    <location>
        <begin position="34"/>
        <end position="265"/>
    </location>
</feature>
<reference evidence="4" key="1">
    <citation type="journal article" date="2019" name="Int. J. Syst. Evol. Microbiol.">
        <title>The Global Catalogue of Microorganisms (GCM) 10K type strain sequencing project: providing services to taxonomists for standard genome sequencing and annotation.</title>
        <authorList>
            <consortium name="The Broad Institute Genomics Platform"/>
            <consortium name="The Broad Institute Genome Sequencing Center for Infectious Disease"/>
            <person name="Wu L."/>
            <person name="Ma J."/>
        </authorList>
    </citation>
    <scope>NUCLEOTIDE SEQUENCE [LARGE SCALE GENOMIC DNA]</scope>
    <source>
        <strain evidence="4">CCUG 49018</strain>
    </source>
</reference>
<dbReference type="PANTHER" id="PTHR43798:SF31">
    <property type="entry name" value="AB HYDROLASE SUPERFAMILY PROTEIN YCLE"/>
    <property type="match status" value="1"/>
</dbReference>
<evidence type="ECO:0000256" key="1">
    <source>
        <dbReference type="ARBA" id="ARBA00022801"/>
    </source>
</evidence>
<name>A0ABW3VQ21_9PSEU</name>
<dbReference type="Pfam" id="PF00561">
    <property type="entry name" value="Abhydrolase_1"/>
    <property type="match status" value="1"/>
</dbReference>
<protein>
    <submittedName>
        <fullName evidence="3">Alpha/beta fold hydrolase</fullName>
    </submittedName>
</protein>
<proteinExistence type="predicted"/>
<keyword evidence="4" id="KW-1185">Reference proteome</keyword>
<dbReference type="GO" id="GO:0016787">
    <property type="term" value="F:hydrolase activity"/>
    <property type="evidence" value="ECO:0007669"/>
    <property type="project" value="UniProtKB-KW"/>
</dbReference>
<dbReference type="SUPFAM" id="SSF53474">
    <property type="entry name" value="alpha/beta-Hydrolases"/>
    <property type="match status" value="1"/>
</dbReference>
<keyword evidence="1 3" id="KW-0378">Hydrolase</keyword>
<dbReference type="Gene3D" id="3.40.50.1820">
    <property type="entry name" value="alpha/beta hydrolase"/>
    <property type="match status" value="1"/>
</dbReference>
<dbReference type="Proteomes" id="UP001597182">
    <property type="component" value="Unassembled WGS sequence"/>
</dbReference>
<gene>
    <name evidence="3" type="ORF">ACFQ34_29075</name>
</gene>